<comment type="similarity">
    <text evidence="1">Belongs to the serpin family.</text>
</comment>
<dbReference type="InterPro" id="IPR042178">
    <property type="entry name" value="Serpin_sf_1"/>
</dbReference>
<dbReference type="Gramene" id="OMO55223">
    <property type="protein sequence ID" value="OMO55223"/>
    <property type="gene ID" value="CCACVL1_27347"/>
</dbReference>
<sequence length="156" mass="17560">MVRWLSFLKDQIYRGSHDLRHRDPETPGEAREAFDFISTMIVQAKLNKLGPYAPEEEPNIPKVQLAMWGRTLEQLFDCLGSRSIKDLNSQSSQMTALASSADESSGFGRVSRSGMIQNSHLLMVAWGRQGLKFKPSFQEIVAGFYNATANEVDYVN</sequence>
<dbReference type="Gene3D" id="3.30.497.10">
    <property type="entry name" value="Antithrombin, subunit I, domain 2"/>
    <property type="match status" value="1"/>
</dbReference>
<organism evidence="2 3">
    <name type="scientific">Corchorus capsularis</name>
    <name type="common">Jute</name>
    <dbReference type="NCBI Taxonomy" id="210143"/>
    <lineage>
        <taxon>Eukaryota</taxon>
        <taxon>Viridiplantae</taxon>
        <taxon>Streptophyta</taxon>
        <taxon>Embryophyta</taxon>
        <taxon>Tracheophyta</taxon>
        <taxon>Spermatophyta</taxon>
        <taxon>Magnoliopsida</taxon>
        <taxon>eudicotyledons</taxon>
        <taxon>Gunneridae</taxon>
        <taxon>Pentapetalae</taxon>
        <taxon>rosids</taxon>
        <taxon>malvids</taxon>
        <taxon>Malvales</taxon>
        <taxon>Malvaceae</taxon>
        <taxon>Grewioideae</taxon>
        <taxon>Apeibeae</taxon>
        <taxon>Corchorus</taxon>
    </lineage>
</organism>
<comment type="caution">
    <text evidence="2">The sequence shown here is derived from an EMBL/GenBank/DDBJ whole genome shotgun (WGS) entry which is preliminary data.</text>
</comment>
<name>A0A1R3GAY0_COCAP</name>
<evidence type="ECO:0000313" key="2">
    <source>
        <dbReference type="EMBL" id="OMO55223.1"/>
    </source>
</evidence>
<dbReference type="Proteomes" id="UP000188268">
    <property type="component" value="Unassembled WGS sequence"/>
</dbReference>
<gene>
    <name evidence="2" type="ORF">CCACVL1_27347</name>
</gene>
<reference evidence="2 3" key="1">
    <citation type="submission" date="2013-09" db="EMBL/GenBank/DDBJ databases">
        <title>Corchorus capsularis genome sequencing.</title>
        <authorList>
            <person name="Alam M."/>
            <person name="Haque M.S."/>
            <person name="Islam M.S."/>
            <person name="Emdad E.M."/>
            <person name="Islam M.M."/>
            <person name="Ahmed B."/>
            <person name="Halim A."/>
            <person name="Hossen Q.M.M."/>
            <person name="Hossain M.Z."/>
            <person name="Ahmed R."/>
            <person name="Khan M.M."/>
            <person name="Islam R."/>
            <person name="Rashid M.M."/>
            <person name="Khan S.A."/>
            <person name="Rahman M.S."/>
            <person name="Alam M."/>
        </authorList>
    </citation>
    <scope>NUCLEOTIDE SEQUENCE [LARGE SCALE GENOMIC DNA]</scope>
    <source>
        <strain evidence="3">cv. CVL-1</strain>
        <tissue evidence="2">Whole seedling</tissue>
    </source>
</reference>
<dbReference type="STRING" id="210143.A0A1R3GAY0"/>
<accession>A0A1R3GAY0</accession>
<dbReference type="OrthoDB" id="1063785at2759"/>
<dbReference type="EMBL" id="AWWV01014743">
    <property type="protein sequence ID" value="OMO55223.1"/>
    <property type="molecule type" value="Genomic_DNA"/>
</dbReference>
<keyword evidence="3" id="KW-1185">Reference proteome</keyword>
<evidence type="ECO:0000313" key="3">
    <source>
        <dbReference type="Proteomes" id="UP000188268"/>
    </source>
</evidence>
<dbReference type="AlphaFoldDB" id="A0A1R3GAY0"/>
<dbReference type="SUPFAM" id="SSF56574">
    <property type="entry name" value="Serpins"/>
    <property type="match status" value="1"/>
</dbReference>
<protein>
    <submittedName>
        <fullName evidence="2">Uncharacterized protein</fullName>
    </submittedName>
</protein>
<evidence type="ECO:0000256" key="1">
    <source>
        <dbReference type="ARBA" id="ARBA00009500"/>
    </source>
</evidence>
<proteinExistence type="inferred from homology"/>
<dbReference type="InterPro" id="IPR036186">
    <property type="entry name" value="Serpin_sf"/>
</dbReference>